<evidence type="ECO:0000256" key="2">
    <source>
        <dbReference type="ARBA" id="ARBA00022737"/>
    </source>
</evidence>
<evidence type="ECO:0000259" key="4">
    <source>
        <dbReference type="Pfam" id="PF11904"/>
    </source>
</evidence>
<protein>
    <recommendedName>
        <fullName evidence="4">Ankyrin repeat domain-containing protein</fullName>
    </recommendedName>
</protein>
<dbReference type="GO" id="GO:0012505">
    <property type="term" value="C:endomembrane system"/>
    <property type="evidence" value="ECO:0007669"/>
    <property type="project" value="UniProtKB-SubCell"/>
</dbReference>
<name>A0A6A2WKY6_HIBSY</name>
<proteinExistence type="predicted"/>
<dbReference type="PANTHER" id="PTHR12447">
    <property type="entry name" value="ANKYRIN REPEAT DOMAIN-CONTAINING PROTEIN 13"/>
    <property type="match status" value="1"/>
</dbReference>
<dbReference type="Pfam" id="PF11904">
    <property type="entry name" value="ANKRD13_C"/>
    <property type="match status" value="1"/>
</dbReference>
<keyword evidence="6" id="KW-1185">Reference proteome</keyword>
<dbReference type="AlphaFoldDB" id="A0A6A2WKY6"/>
<dbReference type="PANTHER" id="PTHR12447:SF35">
    <property type="entry name" value="ANKYRIN REPEAT FAMILY PROTEIN"/>
    <property type="match status" value="1"/>
</dbReference>
<keyword evidence="2" id="KW-0677">Repeat</keyword>
<evidence type="ECO:0000313" key="6">
    <source>
        <dbReference type="Proteomes" id="UP000436088"/>
    </source>
</evidence>
<dbReference type="EMBL" id="VEPZ02001731">
    <property type="protein sequence ID" value="KAE8660492.1"/>
    <property type="molecule type" value="Genomic_DNA"/>
</dbReference>
<evidence type="ECO:0000256" key="1">
    <source>
        <dbReference type="ARBA" id="ARBA00004308"/>
    </source>
</evidence>
<dbReference type="Proteomes" id="UP000436088">
    <property type="component" value="Unassembled WGS sequence"/>
</dbReference>
<accession>A0A6A2WKY6</accession>
<dbReference type="GO" id="GO:0005737">
    <property type="term" value="C:cytoplasm"/>
    <property type="evidence" value="ECO:0007669"/>
    <property type="project" value="TreeGrafter"/>
</dbReference>
<evidence type="ECO:0000256" key="3">
    <source>
        <dbReference type="ARBA" id="ARBA00023136"/>
    </source>
</evidence>
<sequence length="168" mass="18981">MVGIDVSKYAHSPVHKTVATRDYESLRRILEALPRLGNADEIRTEAISLAEEAKAEDFASVIDKLDVPEIPLFTWLLNSVMKLQLKCLWLLAVLLPQLTWRRQEKTEMVGAWKAKVYDMHNVVVSIKSRRVHGATTVAISNVVSHHHRAFITPQGSKSEELKKGFSLL</sequence>
<evidence type="ECO:0000313" key="5">
    <source>
        <dbReference type="EMBL" id="KAE8660492.1"/>
    </source>
</evidence>
<keyword evidence="3" id="KW-0472">Membrane</keyword>
<comment type="caution">
    <text evidence="5">The sequence shown here is derived from an EMBL/GenBank/DDBJ whole genome shotgun (WGS) entry which is preliminary data.</text>
</comment>
<dbReference type="InterPro" id="IPR055285">
    <property type="entry name" value="ANKRD13_C"/>
</dbReference>
<organism evidence="5 6">
    <name type="scientific">Hibiscus syriacus</name>
    <name type="common">Rose of Sharon</name>
    <dbReference type="NCBI Taxonomy" id="106335"/>
    <lineage>
        <taxon>Eukaryota</taxon>
        <taxon>Viridiplantae</taxon>
        <taxon>Streptophyta</taxon>
        <taxon>Embryophyta</taxon>
        <taxon>Tracheophyta</taxon>
        <taxon>Spermatophyta</taxon>
        <taxon>Magnoliopsida</taxon>
        <taxon>eudicotyledons</taxon>
        <taxon>Gunneridae</taxon>
        <taxon>Pentapetalae</taxon>
        <taxon>rosids</taxon>
        <taxon>malvids</taxon>
        <taxon>Malvales</taxon>
        <taxon>Malvaceae</taxon>
        <taxon>Malvoideae</taxon>
        <taxon>Hibiscus</taxon>
    </lineage>
</organism>
<reference evidence="5" key="1">
    <citation type="submission" date="2019-09" db="EMBL/GenBank/DDBJ databases">
        <title>Draft genome information of white flower Hibiscus syriacus.</title>
        <authorList>
            <person name="Kim Y.-M."/>
        </authorList>
    </citation>
    <scope>NUCLEOTIDE SEQUENCE [LARGE SCALE GENOMIC DNA]</scope>
    <source>
        <strain evidence="5">YM2019G1</strain>
    </source>
</reference>
<feature type="domain" description="Ankyrin repeat" evidence="4">
    <location>
        <begin position="92"/>
        <end position="154"/>
    </location>
</feature>
<gene>
    <name evidence="5" type="ORF">F3Y22_tig00116951pilonHSYRG00265</name>
</gene>
<comment type="subcellular location">
    <subcellularLocation>
        <location evidence="1">Endomembrane system</location>
    </subcellularLocation>
</comment>
<dbReference type="InterPro" id="IPR021832">
    <property type="entry name" value="ANKRD13"/>
</dbReference>